<accession>A0A0F9LHZ9</accession>
<dbReference type="AlphaFoldDB" id="A0A0F9LHZ9"/>
<dbReference type="Gene3D" id="3.40.50.300">
    <property type="entry name" value="P-loop containing nucleotide triphosphate hydrolases"/>
    <property type="match status" value="1"/>
</dbReference>
<protein>
    <recommendedName>
        <fullName evidence="2">Terminase large subunit gp17-like C-terminal domain-containing protein</fullName>
    </recommendedName>
</protein>
<evidence type="ECO:0008006" key="2">
    <source>
        <dbReference type="Google" id="ProtNLM"/>
    </source>
</evidence>
<comment type="caution">
    <text evidence="1">The sequence shown here is derived from an EMBL/GenBank/DDBJ whole genome shotgun (WGS) entry which is preliminary data.</text>
</comment>
<organism evidence="1">
    <name type="scientific">marine sediment metagenome</name>
    <dbReference type="NCBI Taxonomy" id="412755"/>
    <lineage>
        <taxon>unclassified sequences</taxon>
        <taxon>metagenomes</taxon>
        <taxon>ecological metagenomes</taxon>
    </lineage>
</organism>
<sequence>LDEAIKDANPATQDSARHLSFRNNSSIRVGTSMRSGTLQILHVSEYGKICAKYPEKAVEIQTGAFNTVHAGQMIFVESTAEGQEGHFYQMVDEARTLQRRDAHLTELDFKFHFYPWFQHPSYALNHSQVTIPAEMGDYFERLRTNEGIELTPDQRAWYTAKARTQKDKMKREFPSTPDEAFESALQGAYYAHEMAKVYTEGRVRAVPLETGLPVHTWFDLGIGLSDITSIGFVQMVDGWFHIVDYYQHSGVGLLHYAKVLEEKQRQRGWLYGEHVWPHDGHARILDEKGRRKSEVMTELGYKPRIVPRTNDIADGIELVRNMLGKCVFDQERCEGDKSSDNPEKWGVLAALKAYRREWDEKTVSWRERPLHNWACHAADMMRCGAEHQPVGDDFNREIDYGDGSEYV</sequence>
<feature type="non-terminal residue" evidence="1">
    <location>
        <position position="1"/>
    </location>
</feature>
<gene>
    <name evidence="1" type="ORF">LCGC14_1577910</name>
</gene>
<proteinExistence type="predicted"/>
<dbReference type="InterPro" id="IPR027417">
    <property type="entry name" value="P-loop_NTPase"/>
</dbReference>
<name>A0A0F9LHZ9_9ZZZZ</name>
<evidence type="ECO:0000313" key="1">
    <source>
        <dbReference type="EMBL" id="KKM27130.1"/>
    </source>
</evidence>
<dbReference type="EMBL" id="LAZR01012383">
    <property type="protein sequence ID" value="KKM27130.1"/>
    <property type="molecule type" value="Genomic_DNA"/>
</dbReference>
<reference evidence="1" key="1">
    <citation type="journal article" date="2015" name="Nature">
        <title>Complex archaea that bridge the gap between prokaryotes and eukaryotes.</title>
        <authorList>
            <person name="Spang A."/>
            <person name="Saw J.H."/>
            <person name="Jorgensen S.L."/>
            <person name="Zaremba-Niedzwiedzka K."/>
            <person name="Martijn J."/>
            <person name="Lind A.E."/>
            <person name="van Eijk R."/>
            <person name="Schleper C."/>
            <person name="Guy L."/>
            <person name="Ettema T.J."/>
        </authorList>
    </citation>
    <scope>NUCLEOTIDE SEQUENCE</scope>
</reference>